<protein>
    <submittedName>
        <fullName evidence="1">Uncharacterized protein</fullName>
    </submittedName>
</protein>
<dbReference type="EMBL" id="QGTW01000006">
    <property type="protein sequence ID" value="PWW28311.1"/>
    <property type="molecule type" value="Genomic_DNA"/>
</dbReference>
<comment type="caution">
    <text evidence="1">The sequence shown here is derived from an EMBL/GenBank/DDBJ whole genome shotgun (WGS) entry which is preliminary data.</text>
</comment>
<evidence type="ECO:0000313" key="2">
    <source>
        <dbReference type="Proteomes" id="UP000247150"/>
    </source>
</evidence>
<name>A0A2V2ZV56_9BACI</name>
<dbReference type="AlphaFoldDB" id="A0A2V2ZV56"/>
<dbReference type="Proteomes" id="UP000247150">
    <property type="component" value="Unassembled WGS sequence"/>
</dbReference>
<reference evidence="1 2" key="1">
    <citation type="submission" date="2018-05" db="EMBL/GenBank/DDBJ databases">
        <title>Freshwater and sediment microbial communities from various areas in North America, analyzing microbe dynamics in response to fracking.</title>
        <authorList>
            <person name="Lamendella R."/>
        </authorList>
    </citation>
    <scope>NUCLEOTIDE SEQUENCE [LARGE SCALE GENOMIC DNA]</scope>
    <source>
        <strain evidence="1 2">15_TX</strain>
    </source>
</reference>
<dbReference type="RefSeq" id="WP_181396009.1">
    <property type="nucleotide sequence ID" value="NZ_QGTW01000006.1"/>
</dbReference>
<gene>
    <name evidence="1" type="ORF">DFO73_106127</name>
</gene>
<evidence type="ECO:0000313" key="1">
    <source>
        <dbReference type="EMBL" id="PWW28311.1"/>
    </source>
</evidence>
<organism evidence="1 2">
    <name type="scientific">Cytobacillus oceanisediminis</name>
    <dbReference type="NCBI Taxonomy" id="665099"/>
    <lineage>
        <taxon>Bacteria</taxon>
        <taxon>Bacillati</taxon>
        <taxon>Bacillota</taxon>
        <taxon>Bacilli</taxon>
        <taxon>Bacillales</taxon>
        <taxon>Bacillaceae</taxon>
        <taxon>Cytobacillus</taxon>
    </lineage>
</organism>
<sequence>MKNAVKIVFLVTLNFEKTEASSLWGHPHSIIKGESKNWIVEHKGFSCEPW</sequence>
<accession>A0A2V2ZV56</accession>
<proteinExistence type="predicted"/>